<dbReference type="EMBL" id="AKWH02000032">
    <property type="protein sequence ID" value="EKO51997.1"/>
    <property type="molecule type" value="Genomic_DNA"/>
</dbReference>
<organism evidence="1 2">
    <name type="scientific">Leptospira kirschneri str. 200802841</name>
    <dbReference type="NCBI Taxonomy" id="1193047"/>
    <lineage>
        <taxon>Bacteria</taxon>
        <taxon>Pseudomonadati</taxon>
        <taxon>Spirochaetota</taxon>
        <taxon>Spirochaetia</taxon>
        <taxon>Leptospirales</taxon>
        <taxon>Leptospiraceae</taxon>
        <taxon>Leptospira</taxon>
    </lineage>
</organism>
<dbReference type="AlphaFoldDB" id="A0A828Y521"/>
<reference evidence="1" key="1">
    <citation type="submission" date="2012-10" db="EMBL/GenBank/DDBJ databases">
        <authorList>
            <person name="Harkins D.M."/>
            <person name="Durkin A.S."/>
            <person name="Brinkac L.M."/>
            <person name="Selengut J.D."/>
            <person name="Sanka R."/>
            <person name="DePew J."/>
            <person name="Purushe J."/>
            <person name="Picardeau M."/>
            <person name="Werts C."/>
            <person name="Goarant C."/>
            <person name="Vinetz J.M."/>
            <person name="Sutton G.G."/>
            <person name="Nelson W.C."/>
            <person name="Fouts D.E."/>
        </authorList>
    </citation>
    <scope>NUCLEOTIDE SEQUENCE [LARGE SCALE GENOMIC DNA]</scope>
    <source>
        <strain evidence="1">200802841</strain>
    </source>
</reference>
<evidence type="ECO:0000313" key="1">
    <source>
        <dbReference type="EMBL" id="EKO51997.1"/>
    </source>
</evidence>
<proteinExistence type="predicted"/>
<sequence length="70" mass="8438">MVKLNHSQILVNLFHSEEFLKCVKKERVQRLYLKKKETSNPNPWFLSKIVIWCQTMDVGFLFEIRPVLFV</sequence>
<dbReference type="Proteomes" id="UP000006339">
    <property type="component" value="Unassembled WGS sequence"/>
</dbReference>
<protein>
    <submittedName>
        <fullName evidence="1">Uncharacterized protein</fullName>
    </submittedName>
</protein>
<name>A0A828Y521_9LEPT</name>
<evidence type="ECO:0000313" key="2">
    <source>
        <dbReference type="Proteomes" id="UP000006339"/>
    </source>
</evidence>
<comment type="caution">
    <text evidence="1">The sequence shown here is derived from an EMBL/GenBank/DDBJ whole genome shotgun (WGS) entry which is preliminary data.</text>
</comment>
<accession>A0A828Y521</accession>
<keyword evidence="2" id="KW-1185">Reference proteome</keyword>
<gene>
    <name evidence="1" type="ORF">LEP1GSC131_1233</name>
</gene>